<dbReference type="RefSeq" id="XP_007681632.1">
    <property type="nucleotide sequence ID" value="XM_007683442.1"/>
</dbReference>
<dbReference type="EMBL" id="KB445564">
    <property type="protein sequence ID" value="EMC91203.1"/>
    <property type="molecule type" value="Genomic_DNA"/>
</dbReference>
<keyword evidence="2" id="KW-1185">Reference proteome</keyword>
<organism evidence="1 2">
    <name type="scientific">Baudoinia panamericana (strain UAMH 10762)</name>
    <name type="common">Angels' share fungus</name>
    <name type="synonym">Baudoinia compniacensis (strain UAMH 10762)</name>
    <dbReference type="NCBI Taxonomy" id="717646"/>
    <lineage>
        <taxon>Eukaryota</taxon>
        <taxon>Fungi</taxon>
        <taxon>Dikarya</taxon>
        <taxon>Ascomycota</taxon>
        <taxon>Pezizomycotina</taxon>
        <taxon>Dothideomycetes</taxon>
        <taxon>Dothideomycetidae</taxon>
        <taxon>Mycosphaerellales</taxon>
        <taxon>Teratosphaeriaceae</taxon>
        <taxon>Baudoinia</taxon>
    </lineage>
</organism>
<sequence>MMYQGFRSCHTLLYGHGREPCILHDYLSDGMCETRPSTTLPLPSQPKCLFLLRRLRYLSPYSALLASTTSIMLPD</sequence>
<name>M2MIV5_BAUPA</name>
<protein>
    <submittedName>
        <fullName evidence="1">Uncharacterized protein</fullName>
    </submittedName>
</protein>
<dbReference type="HOGENOM" id="CLU_2670689_0_0_1"/>
<accession>M2MIV5</accession>
<proteinExistence type="predicted"/>
<dbReference type="KEGG" id="bcom:BAUCODRAFT_318152"/>
<evidence type="ECO:0000313" key="1">
    <source>
        <dbReference type="EMBL" id="EMC91203.1"/>
    </source>
</evidence>
<evidence type="ECO:0000313" key="2">
    <source>
        <dbReference type="Proteomes" id="UP000011761"/>
    </source>
</evidence>
<gene>
    <name evidence="1" type="ORF">BAUCODRAFT_318152</name>
</gene>
<dbReference type="Proteomes" id="UP000011761">
    <property type="component" value="Unassembled WGS sequence"/>
</dbReference>
<reference evidence="1 2" key="1">
    <citation type="journal article" date="2012" name="PLoS Pathog.">
        <title>Diverse lifestyles and strategies of plant pathogenesis encoded in the genomes of eighteen Dothideomycetes fungi.</title>
        <authorList>
            <person name="Ohm R.A."/>
            <person name="Feau N."/>
            <person name="Henrissat B."/>
            <person name="Schoch C.L."/>
            <person name="Horwitz B.A."/>
            <person name="Barry K.W."/>
            <person name="Condon B.J."/>
            <person name="Copeland A.C."/>
            <person name="Dhillon B."/>
            <person name="Glaser F."/>
            <person name="Hesse C.N."/>
            <person name="Kosti I."/>
            <person name="LaButti K."/>
            <person name="Lindquist E.A."/>
            <person name="Lucas S."/>
            <person name="Salamov A.A."/>
            <person name="Bradshaw R.E."/>
            <person name="Ciuffetti L."/>
            <person name="Hamelin R.C."/>
            <person name="Kema G.H.J."/>
            <person name="Lawrence C."/>
            <person name="Scott J.A."/>
            <person name="Spatafora J.W."/>
            <person name="Turgeon B.G."/>
            <person name="de Wit P.J.G.M."/>
            <person name="Zhong S."/>
            <person name="Goodwin S.B."/>
            <person name="Grigoriev I.V."/>
        </authorList>
    </citation>
    <scope>NUCLEOTIDE SEQUENCE [LARGE SCALE GENOMIC DNA]</scope>
    <source>
        <strain evidence="1 2">UAMH 10762</strain>
    </source>
</reference>
<dbReference type="GeneID" id="19111597"/>
<dbReference type="AlphaFoldDB" id="M2MIV5"/>